<dbReference type="Proteomes" id="UP000814140">
    <property type="component" value="Unassembled WGS sequence"/>
</dbReference>
<evidence type="ECO:0000313" key="2">
    <source>
        <dbReference type="Proteomes" id="UP000814140"/>
    </source>
</evidence>
<sequence>MAYCPRCDRYFPHDRALEQHEENSSNHNICCGTDFSSALGLKEHYVQSPRHHYCQYCDRHFGSENGFLNHMEAVHWYCPTHRKVFNSKQGLTEHYRQSSEHSEKHFYCAPCNRIFNSESNLTSHLNSSTHQPRNIRCPGEGCSRAFVSISALALHFESGTCPSGLTRDELDRRAVRADRNNWFTNPSRLIAGPGGYEAPSTSTWATERSWNSAAAAYECFLCHSTFSTLRALNSHLQSPRHAEKIYRCPKSDCMQEFRALSSLCQHVESGRCGVQMFKQVQNLMNGLKNGMRSIGY</sequence>
<reference evidence="1" key="2">
    <citation type="journal article" date="2022" name="New Phytol.">
        <title>Evolutionary transition to the ectomycorrhizal habit in the genomes of a hyperdiverse lineage of mushroom-forming fungi.</title>
        <authorList>
            <person name="Looney B."/>
            <person name="Miyauchi S."/>
            <person name="Morin E."/>
            <person name="Drula E."/>
            <person name="Courty P.E."/>
            <person name="Kohler A."/>
            <person name="Kuo A."/>
            <person name="LaButti K."/>
            <person name="Pangilinan J."/>
            <person name="Lipzen A."/>
            <person name="Riley R."/>
            <person name="Andreopoulos W."/>
            <person name="He G."/>
            <person name="Johnson J."/>
            <person name="Nolan M."/>
            <person name="Tritt A."/>
            <person name="Barry K.W."/>
            <person name="Grigoriev I.V."/>
            <person name="Nagy L.G."/>
            <person name="Hibbett D."/>
            <person name="Henrissat B."/>
            <person name="Matheny P.B."/>
            <person name="Labbe J."/>
            <person name="Martin F.M."/>
        </authorList>
    </citation>
    <scope>NUCLEOTIDE SEQUENCE</scope>
    <source>
        <strain evidence="1">HHB10654</strain>
    </source>
</reference>
<reference evidence="1" key="1">
    <citation type="submission" date="2021-03" db="EMBL/GenBank/DDBJ databases">
        <authorList>
            <consortium name="DOE Joint Genome Institute"/>
            <person name="Ahrendt S."/>
            <person name="Looney B.P."/>
            <person name="Miyauchi S."/>
            <person name="Morin E."/>
            <person name="Drula E."/>
            <person name="Courty P.E."/>
            <person name="Chicoki N."/>
            <person name="Fauchery L."/>
            <person name="Kohler A."/>
            <person name="Kuo A."/>
            <person name="Labutti K."/>
            <person name="Pangilinan J."/>
            <person name="Lipzen A."/>
            <person name="Riley R."/>
            <person name="Andreopoulos W."/>
            <person name="He G."/>
            <person name="Johnson J."/>
            <person name="Barry K.W."/>
            <person name="Grigoriev I.V."/>
            <person name="Nagy L."/>
            <person name="Hibbett D."/>
            <person name="Henrissat B."/>
            <person name="Matheny P.B."/>
            <person name="Labbe J."/>
            <person name="Martin F."/>
        </authorList>
    </citation>
    <scope>NUCLEOTIDE SEQUENCE</scope>
    <source>
        <strain evidence="1">HHB10654</strain>
    </source>
</reference>
<name>A0ACB8TFK3_9AGAM</name>
<keyword evidence="2" id="KW-1185">Reference proteome</keyword>
<proteinExistence type="predicted"/>
<organism evidence="1 2">
    <name type="scientific">Artomyces pyxidatus</name>
    <dbReference type="NCBI Taxonomy" id="48021"/>
    <lineage>
        <taxon>Eukaryota</taxon>
        <taxon>Fungi</taxon>
        <taxon>Dikarya</taxon>
        <taxon>Basidiomycota</taxon>
        <taxon>Agaricomycotina</taxon>
        <taxon>Agaricomycetes</taxon>
        <taxon>Russulales</taxon>
        <taxon>Auriscalpiaceae</taxon>
        <taxon>Artomyces</taxon>
    </lineage>
</organism>
<protein>
    <submittedName>
        <fullName evidence="1">Uncharacterized protein</fullName>
    </submittedName>
</protein>
<comment type="caution">
    <text evidence="1">The sequence shown here is derived from an EMBL/GenBank/DDBJ whole genome shotgun (WGS) entry which is preliminary data.</text>
</comment>
<dbReference type="EMBL" id="MU277190">
    <property type="protein sequence ID" value="KAI0067208.1"/>
    <property type="molecule type" value="Genomic_DNA"/>
</dbReference>
<gene>
    <name evidence="1" type="ORF">BV25DRAFT_1867740</name>
</gene>
<evidence type="ECO:0000313" key="1">
    <source>
        <dbReference type="EMBL" id="KAI0067208.1"/>
    </source>
</evidence>
<accession>A0ACB8TFK3</accession>